<keyword evidence="3" id="KW-1185">Reference proteome</keyword>
<evidence type="ECO:0000256" key="1">
    <source>
        <dbReference type="SAM" id="Phobius"/>
    </source>
</evidence>
<keyword evidence="1" id="KW-0472">Membrane</keyword>
<dbReference type="AlphaFoldDB" id="A0A3N4JWZ2"/>
<dbReference type="EMBL" id="ML120397">
    <property type="protein sequence ID" value="RPA98224.1"/>
    <property type="molecule type" value="Genomic_DNA"/>
</dbReference>
<gene>
    <name evidence="2" type="ORF">L873DRAFT_1808460</name>
</gene>
<proteinExistence type="predicted"/>
<feature type="transmembrane region" description="Helical" evidence="1">
    <location>
        <begin position="102"/>
        <end position="122"/>
    </location>
</feature>
<evidence type="ECO:0000313" key="2">
    <source>
        <dbReference type="EMBL" id="RPA98224.1"/>
    </source>
</evidence>
<organism evidence="2 3">
    <name type="scientific">Choiromyces venosus 120613-1</name>
    <dbReference type="NCBI Taxonomy" id="1336337"/>
    <lineage>
        <taxon>Eukaryota</taxon>
        <taxon>Fungi</taxon>
        <taxon>Dikarya</taxon>
        <taxon>Ascomycota</taxon>
        <taxon>Pezizomycotina</taxon>
        <taxon>Pezizomycetes</taxon>
        <taxon>Pezizales</taxon>
        <taxon>Tuberaceae</taxon>
        <taxon>Choiromyces</taxon>
    </lineage>
</organism>
<dbReference type="Proteomes" id="UP000276215">
    <property type="component" value="Unassembled WGS sequence"/>
</dbReference>
<accession>A0A3N4JWZ2</accession>
<keyword evidence="1" id="KW-0812">Transmembrane</keyword>
<keyword evidence="1" id="KW-1133">Transmembrane helix</keyword>
<evidence type="ECO:0000313" key="3">
    <source>
        <dbReference type="Proteomes" id="UP000276215"/>
    </source>
</evidence>
<sequence length="189" mass="21291">MFRITTQRFPRQMFACLQRRGFAHSQMRSTNILLSAADSSGAKFTFPADNTVGGRLLKLETDYKVSTGTLTEQMSNVSTNLTKVEARLEGKIGNIEAKIDKAMWGVFAFLVTGAGTFAIKVLHYDRQVKKEVLDTVNTLVAAVEDRMQVEIVKEVRASEDRMKEDTAKQIRTLEERILHKLDQLKDGGY</sequence>
<name>A0A3N4JWZ2_9PEZI</name>
<protein>
    <submittedName>
        <fullName evidence="2">Uncharacterized protein</fullName>
    </submittedName>
</protein>
<reference evidence="2 3" key="1">
    <citation type="journal article" date="2018" name="Nat. Ecol. Evol.">
        <title>Pezizomycetes genomes reveal the molecular basis of ectomycorrhizal truffle lifestyle.</title>
        <authorList>
            <person name="Murat C."/>
            <person name="Payen T."/>
            <person name="Noel B."/>
            <person name="Kuo A."/>
            <person name="Morin E."/>
            <person name="Chen J."/>
            <person name="Kohler A."/>
            <person name="Krizsan K."/>
            <person name="Balestrini R."/>
            <person name="Da Silva C."/>
            <person name="Montanini B."/>
            <person name="Hainaut M."/>
            <person name="Levati E."/>
            <person name="Barry K.W."/>
            <person name="Belfiori B."/>
            <person name="Cichocki N."/>
            <person name="Clum A."/>
            <person name="Dockter R.B."/>
            <person name="Fauchery L."/>
            <person name="Guy J."/>
            <person name="Iotti M."/>
            <person name="Le Tacon F."/>
            <person name="Lindquist E.A."/>
            <person name="Lipzen A."/>
            <person name="Malagnac F."/>
            <person name="Mello A."/>
            <person name="Molinier V."/>
            <person name="Miyauchi S."/>
            <person name="Poulain J."/>
            <person name="Riccioni C."/>
            <person name="Rubini A."/>
            <person name="Sitrit Y."/>
            <person name="Splivallo R."/>
            <person name="Traeger S."/>
            <person name="Wang M."/>
            <person name="Zifcakova L."/>
            <person name="Wipf D."/>
            <person name="Zambonelli A."/>
            <person name="Paolocci F."/>
            <person name="Nowrousian M."/>
            <person name="Ottonello S."/>
            <person name="Baldrian P."/>
            <person name="Spatafora J.W."/>
            <person name="Henrissat B."/>
            <person name="Nagy L.G."/>
            <person name="Aury J.M."/>
            <person name="Wincker P."/>
            <person name="Grigoriev I.V."/>
            <person name="Bonfante P."/>
            <person name="Martin F.M."/>
        </authorList>
    </citation>
    <scope>NUCLEOTIDE SEQUENCE [LARGE SCALE GENOMIC DNA]</scope>
    <source>
        <strain evidence="2 3">120613-1</strain>
    </source>
</reference>